<keyword evidence="1" id="KW-0472">Membrane</keyword>
<proteinExistence type="predicted"/>
<feature type="transmembrane region" description="Helical" evidence="1">
    <location>
        <begin position="20"/>
        <end position="39"/>
    </location>
</feature>
<gene>
    <name evidence="2" type="ORF">GCM10022256_02230</name>
</gene>
<sequence length="118" mass="12080">MTPTDRAALPSPGTIAARGAASLYAANISLGTAAALRLLDTRGVRWVHHALYIATVAATLEALWLSWGRRSGRAVSLGLAATALATVTRTSGRSPRHPALALVAAPAFVSALALRADA</sequence>
<organism evidence="2 3">
    <name type="scientific">Frondihabitans peucedani</name>
    <dbReference type="NCBI Taxonomy" id="598626"/>
    <lineage>
        <taxon>Bacteria</taxon>
        <taxon>Bacillati</taxon>
        <taxon>Actinomycetota</taxon>
        <taxon>Actinomycetes</taxon>
        <taxon>Micrococcales</taxon>
        <taxon>Microbacteriaceae</taxon>
        <taxon>Frondihabitans</taxon>
    </lineage>
</organism>
<keyword evidence="1" id="KW-0812">Transmembrane</keyword>
<dbReference type="Proteomes" id="UP001501594">
    <property type="component" value="Unassembled WGS sequence"/>
</dbReference>
<evidence type="ECO:0000313" key="2">
    <source>
        <dbReference type="EMBL" id="GAA4264611.1"/>
    </source>
</evidence>
<dbReference type="RefSeq" id="WP_344793199.1">
    <property type="nucleotide sequence ID" value="NZ_BAABAU010000001.1"/>
</dbReference>
<comment type="caution">
    <text evidence="2">The sequence shown here is derived from an EMBL/GenBank/DDBJ whole genome shotgun (WGS) entry which is preliminary data.</text>
</comment>
<keyword evidence="3" id="KW-1185">Reference proteome</keyword>
<name>A0ABP8DXK1_9MICO</name>
<dbReference type="EMBL" id="BAABAU010000001">
    <property type="protein sequence ID" value="GAA4264611.1"/>
    <property type="molecule type" value="Genomic_DNA"/>
</dbReference>
<protein>
    <submittedName>
        <fullName evidence="2">Uncharacterized protein</fullName>
    </submittedName>
</protein>
<accession>A0ABP8DXK1</accession>
<reference evidence="3" key="1">
    <citation type="journal article" date="2019" name="Int. J. Syst. Evol. Microbiol.">
        <title>The Global Catalogue of Microorganisms (GCM) 10K type strain sequencing project: providing services to taxonomists for standard genome sequencing and annotation.</title>
        <authorList>
            <consortium name="The Broad Institute Genomics Platform"/>
            <consortium name="The Broad Institute Genome Sequencing Center for Infectious Disease"/>
            <person name="Wu L."/>
            <person name="Ma J."/>
        </authorList>
    </citation>
    <scope>NUCLEOTIDE SEQUENCE [LARGE SCALE GENOMIC DNA]</scope>
    <source>
        <strain evidence="3">JCM 17442</strain>
    </source>
</reference>
<evidence type="ECO:0000256" key="1">
    <source>
        <dbReference type="SAM" id="Phobius"/>
    </source>
</evidence>
<feature type="transmembrane region" description="Helical" evidence="1">
    <location>
        <begin position="46"/>
        <end position="65"/>
    </location>
</feature>
<keyword evidence="1" id="KW-1133">Transmembrane helix</keyword>
<evidence type="ECO:0000313" key="3">
    <source>
        <dbReference type="Proteomes" id="UP001501594"/>
    </source>
</evidence>